<dbReference type="GO" id="GO:0003700">
    <property type="term" value="F:DNA-binding transcription factor activity"/>
    <property type="evidence" value="ECO:0007669"/>
    <property type="project" value="InterPro"/>
</dbReference>
<keyword evidence="6" id="KW-0238">DNA-binding</keyword>
<dbReference type="SUPFAM" id="SSF46955">
    <property type="entry name" value="Putative DNA-binding domain"/>
    <property type="match status" value="1"/>
</dbReference>
<dbReference type="AlphaFoldDB" id="A0A7W7SIA6"/>
<evidence type="ECO:0000313" key="10">
    <source>
        <dbReference type="Proteomes" id="UP000573327"/>
    </source>
</evidence>
<dbReference type="Pfam" id="PF09278">
    <property type="entry name" value="MerR-DNA-bind"/>
    <property type="match status" value="1"/>
</dbReference>
<dbReference type="InterPro" id="IPR047057">
    <property type="entry name" value="MerR_fam"/>
</dbReference>
<evidence type="ECO:0000256" key="5">
    <source>
        <dbReference type="ARBA" id="ARBA00023015"/>
    </source>
</evidence>
<dbReference type="GO" id="GO:0003677">
    <property type="term" value="F:DNA binding"/>
    <property type="evidence" value="ECO:0007669"/>
    <property type="project" value="UniProtKB-KW"/>
</dbReference>
<evidence type="ECO:0000256" key="2">
    <source>
        <dbReference type="ARBA" id="ARBA00022723"/>
    </source>
</evidence>
<gene>
    <name evidence="9" type="ORF">F4556_006510</name>
</gene>
<dbReference type="Pfam" id="PF00376">
    <property type="entry name" value="MerR"/>
    <property type="match status" value="1"/>
</dbReference>
<evidence type="ECO:0000256" key="4">
    <source>
        <dbReference type="ARBA" id="ARBA00023014"/>
    </source>
</evidence>
<dbReference type="InterPro" id="IPR009061">
    <property type="entry name" value="DNA-bd_dom_put_sf"/>
</dbReference>
<keyword evidence="2" id="KW-0479">Metal-binding</keyword>
<dbReference type="InterPro" id="IPR000551">
    <property type="entry name" value="MerR-type_HTH_dom"/>
</dbReference>
<keyword evidence="3" id="KW-0408">Iron</keyword>
<dbReference type="PROSITE" id="PS50937">
    <property type="entry name" value="HTH_MERR_2"/>
    <property type="match status" value="1"/>
</dbReference>
<reference evidence="9 10" key="1">
    <citation type="submission" date="2020-08" db="EMBL/GenBank/DDBJ databases">
        <title>Sequencing the genomes of 1000 actinobacteria strains.</title>
        <authorList>
            <person name="Klenk H.-P."/>
        </authorList>
    </citation>
    <scope>NUCLEOTIDE SEQUENCE [LARGE SCALE GENOMIC DNA]</scope>
    <source>
        <strain evidence="9 10">DSM 44786</strain>
    </source>
</reference>
<dbReference type="GO" id="GO:0051537">
    <property type="term" value="F:2 iron, 2 sulfur cluster binding"/>
    <property type="evidence" value="ECO:0007669"/>
    <property type="project" value="UniProtKB-KW"/>
</dbReference>
<dbReference type="PANTHER" id="PTHR30204:SF0">
    <property type="entry name" value="REDOX-SENSITIVE TRANSCRIPTIONAL ACTIVATOR SOXR"/>
    <property type="match status" value="1"/>
</dbReference>
<dbReference type="InterPro" id="IPR010211">
    <property type="entry name" value="Redox-sen_tscrpt-act_SoxR"/>
</dbReference>
<dbReference type="RefSeq" id="WP_184922623.1">
    <property type="nucleotide sequence ID" value="NZ_JACHJR010000001.1"/>
</dbReference>
<evidence type="ECO:0000259" key="8">
    <source>
        <dbReference type="PROSITE" id="PS50937"/>
    </source>
</evidence>
<dbReference type="InterPro" id="IPR015358">
    <property type="entry name" value="Tscrpt_reg_MerR_DNA-bd"/>
</dbReference>
<keyword evidence="1" id="KW-0001">2Fe-2S</keyword>
<keyword evidence="10" id="KW-1185">Reference proteome</keyword>
<dbReference type="GO" id="GO:0046872">
    <property type="term" value="F:metal ion binding"/>
    <property type="evidence" value="ECO:0007669"/>
    <property type="project" value="UniProtKB-KW"/>
</dbReference>
<organism evidence="9 10">
    <name type="scientific">Kitasatospora gansuensis</name>
    <dbReference type="NCBI Taxonomy" id="258050"/>
    <lineage>
        <taxon>Bacteria</taxon>
        <taxon>Bacillati</taxon>
        <taxon>Actinomycetota</taxon>
        <taxon>Actinomycetes</taxon>
        <taxon>Kitasatosporales</taxon>
        <taxon>Streptomycetaceae</taxon>
        <taxon>Kitasatospora</taxon>
    </lineage>
</organism>
<protein>
    <submittedName>
        <fullName evidence="9">MerR family redox-sensitive transcriptional activator SoxR</fullName>
    </submittedName>
</protein>
<comment type="caution">
    <text evidence="9">The sequence shown here is derived from an EMBL/GenBank/DDBJ whole genome shotgun (WGS) entry which is preliminary data.</text>
</comment>
<sequence length="155" mass="17375">MTSYRSGDDTRATPDDWLAIGEVSARTGAAVSALRFYEELGLIASERDERNQRRYPRHMLRRVALISVAKRIGIPLQDLGEAFADVPLDRPPSHQEWQRASRGWKLRLEERRQTIERLEAELTGCIGCGCLSMKACALLNPGDTLAEDGVGPRRL</sequence>
<dbReference type="SMART" id="SM00422">
    <property type="entry name" value="HTH_MERR"/>
    <property type="match status" value="1"/>
</dbReference>
<feature type="domain" description="HTH merR-type" evidence="8">
    <location>
        <begin position="20"/>
        <end position="85"/>
    </location>
</feature>
<evidence type="ECO:0000256" key="6">
    <source>
        <dbReference type="ARBA" id="ARBA00023125"/>
    </source>
</evidence>
<name>A0A7W7SIA6_9ACTN</name>
<accession>A0A7W7SIA6</accession>
<dbReference type="PRINTS" id="PR00040">
    <property type="entry name" value="HTHMERR"/>
</dbReference>
<dbReference type="PANTHER" id="PTHR30204">
    <property type="entry name" value="REDOX-CYCLING DRUG-SENSING TRANSCRIPTIONAL ACTIVATOR SOXR"/>
    <property type="match status" value="1"/>
</dbReference>
<evidence type="ECO:0000256" key="1">
    <source>
        <dbReference type="ARBA" id="ARBA00022714"/>
    </source>
</evidence>
<dbReference type="Proteomes" id="UP000573327">
    <property type="component" value="Unassembled WGS sequence"/>
</dbReference>
<proteinExistence type="predicted"/>
<dbReference type="NCBIfam" id="TIGR01950">
    <property type="entry name" value="SoxR"/>
    <property type="match status" value="1"/>
</dbReference>
<evidence type="ECO:0000313" key="9">
    <source>
        <dbReference type="EMBL" id="MBB4950975.1"/>
    </source>
</evidence>
<evidence type="ECO:0000256" key="7">
    <source>
        <dbReference type="ARBA" id="ARBA00023163"/>
    </source>
</evidence>
<keyword evidence="5" id="KW-0805">Transcription regulation</keyword>
<keyword evidence="4" id="KW-0411">Iron-sulfur</keyword>
<keyword evidence="7" id="KW-0804">Transcription</keyword>
<dbReference type="GO" id="GO:0006979">
    <property type="term" value="P:response to oxidative stress"/>
    <property type="evidence" value="ECO:0007669"/>
    <property type="project" value="InterPro"/>
</dbReference>
<dbReference type="EMBL" id="JACHJR010000001">
    <property type="protein sequence ID" value="MBB4950975.1"/>
    <property type="molecule type" value="Genomic_DNA"/>
</dbReference>
<evidence type="ECO:0000256" key="3">
    <source>
        <dbReference type="ARBA" id="ARBA00023004"/>
    </source>
</evidence>
<dbReference type="Gene3D" id="1.10.1660.10">
    <property type="match status" value="1"/>
</dbReference>